<comment type="function">
    <text evidence="13">Required for the insertion and/or proper folding and/or complex formation of integral membrane proteins into the membrane. Involved in integration of membrane proteins that insert both dependently and independently of the Sec translocase complex, as well as at least some lipoproteins. Aids folding of multispanning membrane proteins.</text>
</comment>
<evidence type="ECO:0000256" key="11">
    <source>
        <dbReference type="ARBA" id="ARBA00033245"/>
    </source>
</evidence>
<dbReference type="PANTHER" id="PTHR12428:SF65">
    <property type="entry name" value="CYTOCHROME C OXIDASE ASSEMBLY PROTEIN COX18, MITOCHONDRIAL"/>
    <property type="match status" value="1"/>
</dbReference>
<dbReference type="PRINTS" id="PR01900">
    <property type="entry name" value="YIDCPROTEIN"/>
</dbReference>
<feature type="transmembrane region" description="Helical" evidence="13">
    <location>
        <begin position="367"/>
        <end position="390"/>
    </location>
</feature>
<dbReference type="NCBIfam" id="TIGR03593">
    <property type="entry name" value="yidC_nterm"/>
    <property type="match status" value="1"/>
</dbReference>
<evidence type="ECO:0000256" key="2">
    <source>
        <dbReference type="ARBA" id="ARBA00010527"/>
    </source>
</evidence>
<keyword evidence="5 13" id="KW-1003">Cell membrane</keyword>
<dbReference type="Gene3D" id="2.70.98.90">
    <property type="match status" value="1"/>
</dbReference>
<keyword evidence="9 13" id="KW-0472">Membrane</keyword>
<dbReference type="InterPro" id="IPR038221">
    <property type="entry name" value="YidC_periplasmic_sf"/>
</dbReference>
<evidence type="ECO:0000256" key="6">
    <source>
        <dbReference type="ARBA" id="ARBA00022692"/>
    </source>
</evidence>
<dbReference type="PANTHER" id="PTHR12428">
    <property type="entry name" value="OXA1"/>
    <property type="match status" value="1"/>
</dbReference>
<accession>A0ABP9QRL5</accession>
<feature type="domain" description="Membrane insertase YidC N-terminal" evidence="15">
    <location>
        <begin position="80"/>
        <end position="355"/>
    </location>
</feature>
<dbReference type="NCBIfam" id="TIGR03592">
    <property type="entry name" value="yidC_oxa1_cterm"/>
    <property type="match status" value="1"/>
</dbReference>
<feature type="transmembrane region" description="Helical" evidence="13">
    <location>
        <begin position="506"/>
        <end position="531"/>
    </location>
</feature>
<evidence type="ECO:0000313" key="17">
    <source>
        <dbReference type="Proteomes" id="UP001500547"/>
    </source>
</evidence>
<evidence type="ECO:0000256" key="1">
    <source>
        <dbReference type="ARBA" id="ARBA00004429"/>
    </source>
</evidence>
<evidence type="ECO:0000256" key="9">
    <source>
        <dbReference type="ARBA" id="ARBA00023136"/>
    </source>
</evidence>
<keyword evidence="10 13" id="KW-0143">Chaperone</keyword>
<evidence type="ECO:0000256" key="13">
    <source>
        <dbReference type="HAMAP-Rule" id="MF_01810"/>
    </source>
</evidence>
<comment type="similarity">
    <text evidence="2 13">Belongs to the OXA1/ALB3/YidC family. Type 1 subfamily.</text>
</comment>
<proteinExistence type="inferred from homology"/>
<evidence type="ECO:0000259" key="15">
    <source>
        <dbReference type="Pfam" id="PF14849"/>
    </source>
</evidence>
<dbReference type="Proteomes" id="UP001500547">
    <property type="component" value="Unassembled WGS sequence"/>
</dbReference>
<comment type="caution">
    <text evidence="16">The sequence shown here is derived from an EMBL/GenBank/DDBJ whole genome shotgun (WGS) entry which is preliminary data.</text>
</comment>
<feature type="transmembrane region" description="Helical" evidence="13">
    <location>
        <begin position="339"/>
        <end position="361"/>
    </location>
</feature>
<dbReference type="EMBL" id="BAABLD010000008">
    <property type="protein sequence ID" value="GAA5166219.1"/>
    <property type="molecule type" value="Genomic_DNA"/>
</dbReference>
<evidence type="ECO:0000259" key="14">
    <source>
        <dbReference type="Pfam" id="PF02096"/>
    </source>
</evidence>
<dbReference type="Pfam" id="PF14849">
    <property type="entry name" value="YidC_periplas"/>
    <property type="match status" value="1"/>
</dbReference>
<dbReference type="CDD" id="cd20070">
    <property type="entry name" value="5TM_YidC_Alb3"/>
    <property type="match status" value="1"/>
</dbReference>
<evidence type="ECO:0000313" key="16">
    <source>
        <dbReference type="EMBL" id="GAA5166219.1"/>
    </source>
</evidence>
<dbReference type="InterPro" id="IPR001708">
    <property type="entry name" value="YidC/ALB3/OXA1/COX18"/>
</dbReference>
<evidence type="ECO:0000256" key="3">
    <source>
        <dbReference type="ARBA" id="ARBA00015325"/>
    </source>
</evidence>
<dbReference type="NCBIfam" id="NF002352">
    <property type="entry name" value="PRK01318.1-3"/>
    <property type="match status" value="1"/>
</dbReference>
<evidence type="ECO:0000256" key="12">
    <source>
        <dbReference type="ARBA" id="ARBA00033342"/>
    </source>
</evidence>
<dbReference type="HAMAP" id="MF_01810">
    <property type="entry name" value="YidC_type1"/>
    <property type="match status" value="1"/>
</dbReference>
<dbReference type="Pfam" id="PF02096">
    <property type="entry name" value="60KD_IMP"/>
    <property type="match status" value="1"/>
</dbReference>
<keyword evidence="4 13" id="KW-0813">Transport</keyword>
<reference evidence="17" key="1">
    <citation type="journal article" date="2019" name="Int. J. Syst. Evol. Microbiol.">
        <title>The Global Catalogue of Microorganisms (GCM) 10K type strain sequencing project: providing services to taxonomists for standard genome sequencing and annotation.</title>
        <authorList>
            <consortium name="The Broad Institute Genomics Platform"/>
            <consortium name="The Broad Institute Genome Sequencing Center for Infectious Disease"/>
            <person name="Wu L."/>
            <person name="Ma J."/>
        </authorList>
    </citation>
    <scope>NUCLEOTIDE SEQUENCE [LARGE SCALE GENOMIC DNA]</scope>
    <source>
        <strain evidence="17">JCM 18715</strain>
    </source>
</reference>
<dbReference type="CDD" id="cd19961">
    <property type="entry name" value="EcYidC-like_peri"/>
    <property type="match status" value="1"/>
</dbReference>
<dbReference type="InterPro" id="IPR028055">
    <property type="entry name" value="YidC/Oxa/ALB_C"/>
</dbReference>
<keyword evidence="7 13" id="KW-0653">Protein transport</keyword>
<evidence type="ECO:0000256" key="7">
    <source>
        <dbReference type="ARBA" id="ARBA00022927"/>
    </source>
</evidence>
<dbReference type="PROSITE" id="PS51257">
    <property type="entry name" value="PROKAR_LIPOPROTEIN"/>
    <property type="match status" value="1"/>
</dbReference>
<evidence type="ECO:0000256" key="5">
    <source>
        <dbReference type="ARBA" id="ARBA00022475"/>
    </source>
</evidence>
<dbReference type="NCBIfam" id="NF002353">
    <property type="entry name" value="PRK01318.1-4"/>
    <property type="match status" value="1"/>
</dbReference>
<dbReference type="InterPro" id="IPR047196">
    <property type="entry name" value="YidC_ALB_C"/>
</dbReference>
<comment type="subcellular location">
    <subcellularLocation>
        <location evidence="1">Cell inner membrane</location>
        <topology evidence="1">Multi-pass membrane protein</topology>
    </subcellularLocation>
    <subcellularLocation>
        <location evidence="13">Cell membrane</location>
        <topology evidence="13">Multi-pass membrane protein</topology>
    </subcellularLocation>
</comment>
<sequence length="553" mass="60600">MQMDFKRIVLTVIFTASCFILWQNWQIYNRPPVTASTTSSVAPGSASAPAASAASSGAAATATAAAPSGAVMDYKTAPRAVVTTDLVRAEVSALGGDIVRIELLKHKATEDKSQNFTVLDDGKTHTYVARSGLASEGLPNHRTVFALPTQALTLAEGQDTVQLKLAAQPVNGVAVTKVLTFRRGSYLIDVSYEVNNGGSAPLATQAYFELARDDKAAEHTGGFFGGVSTYTGPAHYTEEKKFQKVSFDDIAKGKEKAGDVTTKDGWVAMVQHYFVSAYVPQQGVERTYFNRKLSDGFFGTGVKLPVNVAAGQSAKIDMPLYVGPQEQKKLKEIAPGLDLVVDYGWVTLIAVPLFMLLSFIHGIVGNWGWAIILLTVLIKAVFFPLSAASYKSMAKMKTLMPKMKALQDRYKDDRMKLNQEMMQLYKTEKVNPMGGCLPILVQIPVFMALYWVLLGAVEMRQAPWLAWIHDLSAMDPFYVLPVLMAISMFIQTKLNPTPPDPMQAKMMLAMPLIFGVMFLWMPSGLVLYWVVNNVLSIGQQWYITKSIEGAQSK</sequence>
<evidence type="ECO:0000256" key="8">
    <source>
        <dbReference type="ARBA" id="ARBA00022989"/>
    </source>
</evidence>
<keyword evidence="6 13" id="KW-0812">Transmembrane</keyword>
<name>A0ABP9QRL5_9RHOO</name>
<keyword evidence="8 13" id="KW-1133">Transmembrane helix</keyword>
<protein>
    <recommendedName>
        <fullName evidence="3 13">Membrane protein insertase YidC</fullName>
    </recommendedName>
    <alternativeName>
        <fullName evidence="12 13">Foldase YidC</fullName>
    </alternativeName>
    <alternativeName>
        <fullName evidence="11 13">Membrane integrase YidC</fullName>
    </alternativeName>
    <alternativeName>
        <fullName evidence="13">Membrane protein YidC</fullName>
    </alternativeName>
</protein>
<keyword evidence="17" id="KW-1185">Reference proteome</keyword>
<dbReference type="InterPro" id="IPR028053">
    <property type="entry name" value="Membr_insert_YidC_N"/>
</dbReference>
<evidence type="ECO:0000256" key="4">
    <source>
        <dbReference type="ARBA" id="ARBA00022448"/>
    </source>
</evidence>
<organism evidence="16 17">
    <name type="scientific">Viridibacterium curvum</name>
    <dbReference type="NCBI Taxonomy" id="1101404"/>
    <lineage>
        <taxon>Bacteria</taxon>
        <taxon>Pseudomonadati</taxon>
        <taxon>Pseudomonadota</taxon>
        <taxon>Betaproteobacteria</taxon>
        <taxon>Rhodocyclales</taxon>
        <taxon>Rhodocyclaceae</taxon>
        <taxon>Viridibacterium</taxon>
    </lineage>
</organism>
<dbReference type="InterPro" id="IPR019998">
    <property type="entry name" value="Membr_insert_YidC"/>
</dbReference>
<evidence type="ECO:0000256" key="10">
    <source>
        <dbReference type="ARBA" id="ARBA00023186"/>
    </source>
</evidence>
<gene>
    <name evidence="13 16" type="primary">yidC</name>
    <name evidence="16" type="ORF">GCM10025770_23010</name>
</gene>
<comment type="subunit">
    <text evidence="13">Interacts with the Sec translocase complex via SecD. Specifically interacts with transmembrane segments of nascent integral membrane proteins during membrane integration.</text>
</comment>
<feature type="transmembrane region" description="Helical" evidence="13">
    <location>
        <begin position="436"/>
        <end position="457"/>
    </location>
</feature>
<feature type="transmembrane region" description="Helical" evidence="13">
    <location>
        <begin position="477"/>
        <end position="494"/>
    </location>
</feature>
<feature type="domain" description="Membrane insertase YidC/Oxa/ALB C-terminal" evidence="14">
    <location>
        <begin position="367"/>
        <end position="545"/>
    </location>
</feature>
<dbReference type="PRINTS" id="PR00701">
    <property type="entry name" value="60KDINNERMP"/>
</dbReference>